<accession>J3PGS6</accession>
<proteinExistence type="predicted"/>
<evidence type="ECO:0000313" key="2">
    <source>
        <dbReference type="EnsemblFungi" id="EJT69823"/>
    </source>
</evidence>
<dbReference type="AlphaFoldDB" id="J3PGS6"/>
<dbReference type="HOGENOM" id="CLU_1749772_0_0_1"/>
<dbReference type="EnsemblFungi" id="EJT69823">
    <property type="protein sequence ID" value="EJT69823"/>
    <property type="gene ID" value="GGTG_12706"/>
</dbReference>
<gene>
    <name evidence="2" type="primary">20353164</name>
    <name evidence="1" type="ORF">GGTG_12706</name>
</gene>
<reference evidence="1" key="2">
    <citation type="submission" date="2010-07" db="EMBL/GenBank/DDBJ databases">
        <authorList>
            <consortium name="The Broad Institute Genome Sequencing Platform"/>
            <consortium name="Broad Institute Genome Sequencing Center for Infectious Disease"/>
            <person name="Ma L.-J."/>
            <person name="Dead R."/>
            <person name="Young S."/>
            <person name="Zeng Q."/>
            <person name="Koehrsen M."/>
            <person name="Alvarado L."/>
            <person name="Berlin A."/>
            <person name="Chapman S.B."/>
            <person name="Chen Z."/>
            <person name="Freedman E."/>
            <person name="Gellesch M."/>
            <person name="Goldberg J."/>
            <person name="Griggs A."/>
            <person name="Gujja S."/>
            <person name="Heilman E.R."/>
            <person name="Heiman D."/>
            <person name="Hepburn T."/>
            <person name="Howarth C."/>
            <person name="Jen D."/>
            <person name="Larson L."/>
            <person name="Mehta T."/>
            <person name="Neiman D."/>
            <person name="Pearson M."/>
            <person name="Roberts A."/>
            <person name="Saif S."/>
            <person name="Shea T."/>
            <person name="Shenoy N."/>
            <person name="Sisk P."/>
            <person name="Stolte C."/>
            <person name="Sykes S."/>
            <person name="Walk T."/>
            <person name="White J."/>
            <person name="Yandava C."/>
            <person name="Haas B."/>
            <person name="Nusbaum C."/>
            <person name="Birren B."/>
        </authorList>
    </citation>
    <scope>NUCLEOTIDE SEQUENCE</scope>
    <source>
        <strain evidence="1">R3-111a-1</strain>
    </source>
</reference>
<dbReference type="VEuPathDB" id="FungiDB:GGTG_12706"/>
<reference evidence="2" key="4">
    <citation type="journal article" date="2015" name="G3 (Bethesda)">
        <title>Genome sequences of three phytopathogenic species of the Magnaporthaceae family of fungi.</title>
        <authorList>
            <person name="Okagaki L.H."/>
            <person name="Nunes C.C."/>
            <person name="Sailsbery J."/>
            <person name="Clay B."/>
            <person name="Brown D."/>
            <person name="John T."/>
            <person name="Oh Y."/>
            <person name="Young N."/>
            <person name="Fitzgerald M."/>
            <person name="Haas B.J."/>
            <person name="Zeng Q."/>
            <person name="Young S."/>
            <person name="Adiconis X."/>
            <person name="Fan L."/>
            <person name="Levin J.Z."/>
            <person name="Mitchell T.K."/>
            <person name="Okubara P.A."/>
            <person name="Farman M.L."/>
            <person name="Kohn L.M."/>
            <person name="Birren B."/>
            <person name="Ma L.-J."/>
            <person name="Dean R.A."/>
        </authorList>
    </citation>
    <scope>NUCLEOTIDE SEQUENCE</scope>
    <source>
        <strain evidence="2">R3-111a-1</strain>
    </source>
</reference>
<reference evidence="3" key="1">
    <citation type="submission" date="2010-07" db="EMBL/GenBank/DDBJ databases">
        <title>The genome sequence of Gaeumannomyces graminis var. tritici strain R3-111a-1.</title>
        <authorList>
            <consortium name="The Broad Institute Genome Sequencing Platform"/>
            <person name="Ma L.-J."/>
            <person name="Dead R."/>
            <person name="Young S."/>
            <person name="Zeng Q."/>
            <person name="Koehrsen M."/>
            <person name="Alvarado L."/>
            <person name="Berlin A."/>
            <person name="Chapman S.B."/>
            <person name="Chen Z."/>
            <person name="Freedman E."/>
            <person name="Gellesch M."/>
            <person name="Goldberg J."/>
            <person name="Griggs A."/>
            <person name="Gujja S."/>
            <person name="Heilman E.R."/>
            <person name="Heiman D."/>
            <person name="Hepburn T."/>
            <person name="Howarth C."/>
            <person name="Jen D."/>
            <person name="Larson L."/>
            <person name="Mehta T."/>
            <person name="Neiman D."/>
            <person name="Pearson M."/>
            <person name="Roberts A."/>
            <person name="Saif S."/>
            <person name="Shea T."/>
            <person name="Shenoy N."/>
            <person name="Sisk P."/>
            <person name="Stolte C."/>
            <person name="Sykes S."/>
            <person name="Walk T."/>
            <person name="White J."/>
            <person name="Yandava C."/>
            <person name="Haas B."/>
            <person name="Nusbaum C."/>
            <person name="Birren B."/>
        </authorList>
    </citation>
    <scope>NUCLEOTIDE SEQUENCE [LARGE SCALE GENOMIC DNA]</scope>
    <source>
        <strain evidence="3">R3-111a-1</strain>
    </source>
</reference>
<keyword evidence="3" id="KW-1185">Reference proteome</keyword>
<dbReference type="Proteomes" id="UP000006039">
    <property type="component" value="Unassembled WGS sequence"/>
</dbReference>
<protein>
    <submittedName>
        <fullName evidence="1 2">Uncharacterized protein</fullName>
    </submittedName>
</protein>
<name>J3PGS6_GAET3</name>
<evidence type="ECO:0000313" key="1">
    <source>
        <dbReference type="EMBL" id="EJT69823.1"/>
    </source>
</evidence>
<reference evidence="2" key="5">
    <citation type="submission" date="2018-04" db="UniProtKB">
        <authorList>
            <consortium name="EnsemblFungi"/>
        </authorList>
    </citation>
    <scope>IDENTIFICATION</scope>
    <source>
        <strain evidence="2">R3-111a-1</strain>
    </source>
</reference>
<dbReference type="EMBL" id="GL385403">
    <property type="protein sequence ID" value="EJT69823.1"/>
    <property type="molecule type" value="Genomic_DNA"/>
</dbReference>
<dbReference type="RefSeq" id="XP_009228871.1">
    <property type="nucleotide sequence ID" value="XM_009230607.1"/>
</dbReference>
<reference evidence="1" key="3">
    <citation type="submission" date="2010-09" db="EMBL/GenBank/DDBJ databases">
        <title>Annotation of Gaeumannomyces graminis var. tritici R3-111a-1.</title>
        <authorList>
            <consortium name="The Broad Institute Genome Sequencing Platform"/>
            <person name="Ma L.-J."/>
            <person name="Dead R."/>
            <person name="Young S.K."/>
            <person name="Zeng Q."/>
            <person name="Gargeya S."/>
            <person name="Fitzgerald M."/>
            <person name="Haas B."/>
            <person name="Abouelleil A."/>
            <person name="Alvarado L."/>
            <person name="Arachchi H.M."/>
            <person name="Berlin A."/>
            <person name="Brown A."/>
            <person name="Chapman S.B."/>
            <person name="Chen Z."/>
            <person name="Dunbar C."/>
            <person name="Freedman E."/>
            <person name="Gearin G."/>
            <person name="Gellesch M."/>
            <person name="Goldberg J."/>
            <person name="Griggs A."/>
            <person name="Gujja S."/>
            <person name="Heiman D."/>
            <person name="Howarth C."/>
            <person name="Larson L."/>
            <person name="Lui A."/>
            <person name="MacDonald P.J.P."/>
            <person name="Mehta T."/>
            <person name="Montmayeur A."/>
            <person name="Murphy C."/>
            <person name="Neiman D."/>
            <person name="Pearson M."/>
            <person name="Priest M."/>
            <person name="Roberts A."/>
            <person name="Saif S."/>
            <person name="Shea T."/>
            <person name="Shenoy N."/>
            <person name="Sisk P."/>
            <person name="Stolte C."/>
            <person name="Sykes S."/>
            <person name="Yandava C."/>
            <person name="Wortman J."/>
            <person name="Nusbaum C."/>
            <person name="Birren B."/>
        </authorList>
    </citation>
    <scope>NUCLEOTIDE SEQUENCE</scope>
    <source>
        <strain evidence="1">R3-111a-1</strain>
    </source>
</reference>
<organism evidence="1">
    <name type="scientific">Gaeumannomyces tritici (strain R3-111a-1)</name>
    <name type="common">Wheat and barley take-all root rot fungus</name>
    <name type="synonym">Gaeumannomyces graminis var. tritici</name>
    <dbReference type="NCBI Taxonomy" id="644352"/>
    <lineage>
        <taxon>Eukaryota</taxon>
        <taxon>Fungi</taxon>
        <taxon>Dikarya</taxon>
        <taxon>Ascomycota</taxon>
        <taxon>Pezizomycotina</taxon>
        <taxon>Sordariomycetes</taxon>
        <taxon>Sordariomycetidae</taxon>
        <taxon>Magnaporthales</taxon>
        <taxon>Magnaporthaceae</taxon>
        <taxon>Gaeumannomyces</taxon>
    </lineage>
</organism>
<dbReference type="GeneID" id="20353164"/>
<evidence type="ECO:0000313" key="3">
    <source>
        <dbReference type="Proteomes" id="UP000006039"/>
    </source>
</evidence>
<sequence>MMGTIKRGSWGFHAAAAALSPPSLDEIGYAGGAHTAAIQAKGRVASLRVSTSRGHGRWQLDDLVVHRRARANTSVDRLPDDLTEAPISPWFSPSPADVLGKGVVALGEVKTRVSPMLRGLHPLLLFWPADAGMLLAKPSNTRGSLPCGI</sequence>